<dbReference type="Proteomes" id="UP000220797">
    <property type="component" value="Unassembled WGS sequence"/>
</dbReference>
<dbReference type="RefSeq" id="XP_028526429.1">
    <property type="nucleotide sequence ID" value="XM_028674838.1"/>
</dbReference>
<gene>
    <name evidence="1" type="ORF">PGAL8A_00131200</name>
</gene>
<dbReference type="EMBL" id="CVMV01000019">
    <property type="protein sequence ID" value="CRG93607.1"/>
    <property type="molecule type" value="Genomic_DNA"/>
</dbReference>
<comment type="caution">
    <text evidence="1">The sequence shown here is derived from an EMBL/GenBank/DDBJ whole genome shotgun (WGS) entry which is preliminary data.</text>
</comment>
<evidence type="ECO:0000313" key="2">
    <source>
        <dbReference type="Proteomes" id="UP000220797"/>
    </source>
</evidence>
<dbReference type="AlphaFoldDB" id="A0A1J1GQP4"/>
<protein>
    <submittedName>
        <fullName evidence="1">Uncharacterized protein</fullName>
    </submittedName>
</protein>
<proteinExistence type="predicted"/>
<keyword evidence="2" id="KW-1185">Reference proteome</keyword>
<dbReference type="GeneID" id="39729837"/>
<evidence type="ECO:0000313" key="1">
    <source>
        <dbReference type="EMBL" id="CRG93607.1"/>
    </source>
</evidence>
<dbReference type="VEuPathDB" id="PlasmoDB:PGAL8A_00131200"/>
<reference evidence="1" key="1">
    <citation type="submission" date="2015-04" db="EMBL/GenBank/DDBJ databases">
        <authorList>
            <consortium name="Pathogen Informatics"/>
        </authorList>
    </citation>
    <scope>NUCLEOTIDE SEQUENCE [LARGE SCALE GENOMIC DNA]</scope>
    <source>
        <strain evidence="1">8A</strain>
    </source>
</reference>
<dbReference type="OMA" id="MMKYPQN"/>
<accession>A0A1J1GQP4</accession>
<dbReference type="OrthoDB" id="376623at2759"/>
<organism evidence="1 2">
    <name type="scientific">Plasmodium gallinaceum</name>
    <dbReference type="NCBI Taxonomy" id="5849"/>
    <lineage>
        <taxon>Eukaryota</taxon>
        <taxon>Sar</taxon>
        <taxon>Alveolata</taxon>
        <taxon>Apicomplexa</taxon>
        <taxon>Aconoidasida</taxon>
        <taxon>Haemosporida</taxon>
        <taxon>Plasmodiidae</taxon>
        <taxon>Plasmodium</taxon>
        <taxon>Plasmodium (Haemamoeba)</taxon>
    </lineage>
</organism>
<name>A0A1J1GQP4_PLAGA</name>
<sequence>MVETTSTCDLHKREQRYYLNHNKKIKIIENKIDKEGYFDNFKLCESEENEKSIHLNSNSFNCDLKLFDNIFNEQILENNNNNIEDDNKFILIKKEEETLNSNDSFPFTFFKVNRDEKIENISDKIKVNKKNNKKLTDIIILKNILNLYFLFDDKNCGYIDFKYCSYVIKNIYENNINFLIEHIKLNENEFNKNRSKFNTEKIEINQKFCTKYFAKFLLVVLKDISIFQKKSGVLSKENFIEIMHQFIDTNSYINNMYEIFKYPKNIITDFYNYIHYINTSVDEKKMKKIRITKKKKKLKNIFFFDDQLINADLHTHINYFKEKKNKKLENIKLENTIKEMKECTFLPYITKKPSYLLKKKIENNMNQIIKQPNVKKKYTKLEILYDIDHTIERTLILPNNVVLKKFDENYEHLCNDNNKSIKLKYIIHQGYEKPKKICWNDTLRNKRINSIQQLFNKEEKKKCKVNNNKSIVENVKKNNITPKKIALSKIFNNKIYVNNNNILDPLIINSRKLLKEDKKICNKNFI</sequence>